<evidence type="ECO:0000313" key="1">
    <source>
        <dbReference type="EMBL" id="ANV98528.1"/>
    </source>
</evidence>
<accession>A0A1B1U6Y8</accession>
<dbReference type="OrthoDB" id="9811073at2"/>
<dbReference type="NCBIfam" id="NF006296">
    <property type="entry name" value="PRK08485.1"/>
    <property type="match status" value="1"/>
</dbReference>
<evidence type="ECO:0008006" key="3">
    <source>
        <dbReference type="Google" id="ProtNLM"/>
    </source>
</evidence>
<dbReference type="Gene3D" id="3.40.50.300">
    <property type="entry name" value="P-loop containing nucleotide triphosphate hydrolases"/>
    <property type="match status" value="1"/>
</dbReference>
<reference evidence="2" key="1">
    <citation type="submission" date="2016-07" db="EMBL/GenBank/DDBJ databases">
        <authorList>
            <person name="Florea S."/>
            <person name="Webb J.S."/>
            <person name="Jaromczyk J."/>
            <person name="Schardl C.L."/>
        </authorList>
    </citation>
    <scope>NUCLEOTIDE SEQUENCE [LARGE SCALE GENOMIC DNA]</scope>
    <source>
        <strain evidence="2">MIT 01-6242</strain>
    </source>
</reference>
<dbReference type="Pfam" id="PF13177">
    <property type="entry name" value="DNA_pol3_delta2"/>
    <property type="match status" value="1"/>
</dbReference>
<dbReference type="InterPro" id="IPR027417">
    <property type="entry name" value="P-loop_NTPase"/>
</dbReference>
<gene>
    <name evidence="1" type="ORF">BBW65_06845</name>
</gene>
<dbReference type="SUPFAM" id="SSF52540">
    <property type="entry name" value="P-loop containing nucleoside triphosphate hydrolases"/>
    <property type="match status" value="1"/>
</dbReference>
<evidence type="ECO:0000313" key="2">
    <source>
        <dbReference type="Proteomes" id="UP000092884"/>
    </source>
</evidence>
<dbReference type="KEGG" id="het:BBW65_06845"/>
<dbReference type="RefSeq" id="WP_066341365.1">
    <property type="nucleotide sequence ID" value="NZ_CP016503.1"/>
</dbReference>
<dbReference type="STRING" id="222136.BBW65_06845"/>
<organism evidence="1 2">
    <name type="scientific">Helicobacter enhydrae</name>
    <dbReference type="NCBI Taxonomy" id="222136"/>
    <lineage>
        <taxon>Bacteria</taxon>
        <taxon>Pseudomonadati</taxon>
        <taxon>Campylobacterota</taxon>
        <taxon>Epsilonproteobacteria</taxon>
        <taxon>Campylobacterales</taxon>
        <taxon>Helicobacteraceae</taxon>
        <taxon>Helicobacter</taxon>
    </lineage>
</organism>
<name>A0A1B1U6Y8_9HELI</name>
<proteinExistence type="predicted"/>
<dbReference type="AlphaFoldDB" id="A0A1B1U6Y8"/>
<protein>
    <recommendedName>
        <fullName evidence="3">DNA polymerase III subunit delta</fullName>
    </recommendedName>
</protein>
<sequence>MTIGQIYLTQNPNAILESLQIPKHQLRVFQTQDFQITHAHEVINEAYIADDQLKTIAIIANSFNLQSQNALLKILEEPPHNTRFLIFTPNKNALIPTIRSRMMLTRESHSTPLTPLDLNLKSLNFQQILDFLKPLNSYTSRQEGQMLIQRLLYTAHTQHITLTQTELDLFDKAIQANTHYEKITLTLTPLLLAFLQKTRKR</sequence>
<dbReference type="Proteomes" id="UP000092884">
    <property type="component" value="Chromosome"/>
</dbReference>
<dbReference type="EMBL" id="CP016503">
    <property type="protein sequence ID" value="ANV98528.1"/>
    <property type="molecule type" value="Genomic_DNA"/>
</dbReference>
<keyword evidence="2" id="KW-1185">Reference proteome</keyword>